<dbReference type="Proteomes" id="UP000183994">
    <property type="component" value="Unassembled WGS sequence"/>
</dbReference>
<dbReference type="GO" id="GO:0004540">
    <property type="term" value="F:RNA nuclease activity"/>
    <property type="evidence" value="ECO:0007669"/>
    <property type="project" value="InterPro"/>
</dbReference>
<evidence type="ECO:0000313" key="3">
    <source>
        <dbReference type="Proteomes" id="UP000183994"/>
    </source>
</evidence>
<dbReference type="RefSeq" id="WP_073478725.1">
    <property type="nucleotide sequence ID" value="NZ_FQZU01000049.1"/>
</dbReference>
<dbReference type="STRING" id="1121393.SAMN02745216_04743"/>
<gene>
    <name evidence="2" type="ORF">SAMN02745216_04743</name>
</gene>
<dbReference type="EMBL" id="FQZU01000049">
    <property type="protein sequence ID" value="SHL17123.1"/>
    <property type="molecule type" value="Genomic_DNA"/>
</dbReference>
<keyword evidence="3" id="KW-1185">Reference proteome</keyword>
<feature type="domain" description="NYN" evidence="1">
    <location>
        <begin position="4"/>
        <end position="186"/>
    </location>
</feature>
<dbReference type="Pfam" id="PF01936">
    <property type="entry name" value="NYN"/>
    <property type="match status" value="1"/>
</dbReference>
<dbReference type="PANTHER" id="PTHR35458">
    <property type="entry name" value="SLR0755 PROTEIN"/>
    <property type="match status" value="1"/>
</dbReference>
<name>A0A1M6YG84_9BACT</name>
<reference evidence="3" key="1">
    <citation type="submission" date="2016-11" db="EMBL/GenBank/DDBJ databases">
        <authorList>
            <person name="Varghese N."/>
            <person name="Submissions S."/>
        </authorList>
    </citation>
    <scope>NUCLEOTIDE SEQUENCE [LARGE SCALE GENOMIC DNA]</scope>
    <source>
        <strain evidence="3">DSM 16219</strain>
    </source>
</reference>
<proteinExistence type="predicted"/>
<dbReference type="OrthoDB" id="9809421at2"/>
<accession>A0A1M6YG84</accession>
<dbReference type="InterPro" id="IPR047140">
    <property type="entry name" value="LabA"/>
</dbReference>
<dbReference type="Gene3D" id="3.40.50.1010">
    <property type="entry name" value="5'-nuclease"/>
    <property type="match status" value="1"/>
</dbReference>
<evidence type="ECO:0000313" key="2">
    <source>
        <dbReference type="EMBL" id="SHL17123.1"/>
    </source>
</evidence>
<dbReference type="PANTHER" id="PTHR35458:SF8">
    <property type="entry name" value="SLR0650 PROTEIN"/>
    <property type="match status" value="1"/>
</dbReference>
<dbReference type="InterPro" id="IPR021139">
    <property type="entry name" value="NYN"/>
</dbReference>
<dbReference type="AlphaFoldDB" id="A0A1M6YG84"/>
<sequence>MLGRVRIFIDFWNFQIELNTRTNKKRIDWTQLSPMLVSETEKVTGLSQLKFDGTNVYASINKKNPAEVNLKRWLDSFLDRQTGVNVFVRDRKLNEKSFRCHSCNSDIDRCPGCGEKIFKSIEKGVDSAIVTDMLSLAWADAYDIAVLVSSDADFVPAVENLQERGIKVINATWKNLGHQLAKACWASIELDKIIPHIVRITH</sequence>
<evidence type="ECO:0000259" key="1">
    <source>
        <dbReference type="Pfam" id="PF01936"/>
    </source>
</evidence>
<organism evidence="2 3">
    <name type="scientific">Desulfatibacillum alkenivorans DSM 16219</name>
    <dbReference type="NCBI Taxonomy" id="1121393"/>
    <lineage>
        <taxon>Bacteria</taxon>
        <taxon>Pseudomonadati</taxon>
        <taxon>Thermodesulfobacteriota</taxon>
        <taxon>Desulfobacteria</taxon>
        <taxon>Desulfobacterales</taxon>
        <taxon>Desulfatibacillaceae</taxon>
        <taxon>Desulfatibacillum</taxon>
    </lineage>
</organism>
<protein>
    <submittedName>
        <fullName evidence="2">Uncharacterized conserved protein, LabA/DUF88 family</fullName>
    </submittedName>
</protein>